<feature type="compositionally biased region" description="Acidic residues" evidence="7">
    <location>
        <begin position="159"/>
        <end position="171"/>
    </location>
</feature>
<sequence length="357" mass="39473">MTAQMRVILLLIHETAHDSTPNGSAAFSHIANGQGMSRYDMPDGVSPSTASSVSEALQSAGEAAHSLASRLITIRSEQHAKLPLRDFLAVFRLCWSFVLRSELTNKRMITGLRAAAKAVEEERWDPVSVPALSQKDVDRTAGSATQDPADFILLADDDGEDEDEEEEAADEAEGRKRASTASEEQTSRASKTSKTLHIEEREYYVVGATLDVLTLLGEYLRMIVNLPLLTTEAMTRFVEFLKQVNSRTCQVVLGAGAMCSAGLRNITAKNLALASQTLSVFISFISYIRETVRGHLSVRQAFMLTESDKPKRDCQEHQYEIHAKLVSIMNDRLIVHSKSIRNVDWNCDAKITLDANK</sequence>
<keyword evidence="6" id="KW-0175">Coiled coil</keyword>
<evidence type="ECO:0000256" key="7">
    <source>
        <dbReference type="SAM" id="MobiDB-lite"/>
    </source>
</evidence>
<evidence type="ECO:0000256" key="2">
    <source>
        <dbReference type="ARBA" id="ARBA00009150"/>
    </source>
</evidence>
<organism evidence="9 10">
    <name type="scientific">Tilletiaria anomala (strain ATCC 24038 / CBS 436.72 / UBC 951)</name>
    <dbReference type="NCBI Taxonomy" id="1037660"/>
    <lineage>
        <taxon>Eukaryota</taxon>
        <taxon>Fungi</taxon>
        <taxon>Dikarya</taxon>
        <taxon>Basidiomycota</taxon>
        <taxon>Ustilaginomycotina</taxon>
        <taxon>Exobasidiomycetes</taxon>
        <taxon>Georgefischeriales</taxon>
        <taxon>Tilletiariaceae</taxon>
        <taxon>Tilletiaria</taxon>
    </lineage>
</organism>
<accession>A0A066VR62</accession>
<evidence type="ECO:0000259" key="8">
    <source>
        <dbReference type="Pfam" id="PF07928"/>
    </source>
</evidence>
<dbReference type="InterPro" id="IPR012501">
    <property type="entry name" value="Vps54_C"/>
</dbReference>
<evidence type="ECO:0000256" key="1">
    <source>
        <dbReference type="ARBA" id="ARBA00004601"/>
    </source>
</evidence>
<keyword evidence="4" id="KW-0653">Protein transport</keyword>
<proteinExistence type="inferred from homology"/>
<comment type="caution">
    <text evidence="9">The sequence shown here is derived from an EMBL/GenBank/DDBJ whole genome shotgun (WGS) entry which is preliminary data.</text>
</comment>
<keyword evidence="5" id="KW-0333">Golgi apparatus</keyword>
<dbReference type="InParanoid" id="A0A066VR62"/>
<dbReference type="Gene3D" id="6.10.250.860">
    <property type="match status" value="1"/>
</dbReference>
<evidence type="ECO:0000256" key="6">
    <source>
        <dbReference type="ARBA" id="ARBA00023054"/>
    </source>
</evidence>
<comment type="subcellular location">
    <subcellularLocation>
        <location evidence="1">Golgi apparatus</location>
        <location evidence="1">trans-Golgi network</location>
    </subcellularLocation>
</comment>
<dbReference type="InterPro" id="IPR039745">
    <property type="entry name" value="Vps54"/>
</dbReference>
<evidence type="ECO:0000313" key="10">
    <source>
        <dbReference type="Proteomes" id="UP000027361"/>
    </source>
</evidence>
<evidence type="ECO:0000256" key="4">
    <source>
        <dbReference type="ARBA" id="ARBA00022927"/>
    </source>
</evidence>
<dbReference type="PANTHER" id="PTHR12965">
    <property type="entry name" value="VACUOLAR PROTEIN SORTING 54"/>
    <property type="match status" value="1"/>
</dbReference>
<name>A0A066VR62_TILAU</name>
<dbReference type="STRING" id="1037660.A0A066VR62"/>
<dbReference type="HOGENOM" id="CLU_776554_0_0_1"/>
<dbReference type="GO" id="GO:0015031">
    <property type="term" value="P:protein transport"/>
    <property type="evidence" value="ECO:0007669"/>
    <property type="project" value="UniProtKB-KW"/>
</dbReference>
<dbReference type="GO" id="GO:0005829">
    <property type="term" value="C:cytosol"/>
    <property type="evidence" value="ECO:0007669"/>
    <property type="project" value="GOC"/>
</dbReference>
<dbReference type="EMBL" id="JMSN01000056">
    <property type="protein sequence ID" value="KDN43936.1"/>
    <property type="molecule type" value="Genomic_DNA"/>
</dbReference>
<reference evidence="9 10" key="1">
    <citation type="submission" date="2014-05" db="EMBL/GenBank/DDBJ databases">
        <title>Draft genome sequence of a rare smut relative, Tilletiaria anomala UBC 951.</title>
        <authorList>
            <consortium name="DOE Joint Genome Institute"/>
            <person name="Toome M."/>
            <person name="Kuo A."/>
            <person name="Henrissat B."/>
            <person name="Lipzen A."/>
            <person name="Tritt A."/>
            <person name="Yoshinaga Y."/>
            <person name="Zane M."/>
            <person name="Barry K."/>
            <person name="Grigoriev I.V."/>
            <person name="Spatafora J.W."/>
            <person name="Aimea M.C."/>
        </authorList>
    </citation>
    <scope>NUCLEOTIDE SEQUENCE [LARGE SCALE GENOMIC DNA]</scope>
    <source>
        <strain evidence="9 10">UBC 951</strain>
    </source>
</reference>
<evidence type="ECO:0000313" key="9">
    <source>
        <dbReference type="EMBL" id="KDN43936.1"/>
    </source>
</evidence>
<dbReference type="RefSeq" id="XP_013242557.1">
    <property type="nucleotide sequence ID" value="XM_013387103.1"/>
</dbReference>
<feature type="domain" description="Vacuolar protein sorting-associated protein 54 C-terminal" evidence="8">
    <location>
        <begin position="201"/>
        <end position="332"/>
    </location>
</feature>
<evidence type="ECO:0000256" key="5">
    <source>
        <dbReference type="ARBA" id="ARBA00023034"/>
    </source>
</evidence>
<evidence type="ECO:0000256" key="3">
    <source>
        <dbReference type="ARBA" id="ARBA00022448"/>
    </source>
</evidence>
<dbReference type="Proteomes" id="UP000027361">
    <property type="component" value="Unassembled WGS sequence"/>
</dbReference>
<dbReference type="PANTHER" id="PTHR12965:SF0">
    <property type="entry name" value="VACUOLAR PROTEIN SORTING-ASSOCIATED PROTEIN 54"/>
    <property type="match status" value="1"/>
</dbReference>
<dbReference type="AlphaFoldDB" id="A0A066VR62"/>
<dbReference type="GO" id="GO:0006896">
    <property type="term" value="P:Golgi to vacuole transport"/>
    <property type="evidence" value="ECO:0007669"/>
    <property type="project" value="TreeGrafter"/>
</dbReference>
<keyword evidence="3" id="KW-0813">Transport</keyword>
<feature type="compositionally biased region" description="Polar residues" evidence="7">
    <location>
        <begin position="179"/>
        <end position="193"/>
    </location>
</feature>
<gene>
    <name evidence="9" type="ORF">K437DRAFT_268935</name>
</gene>
<dbReference type="GO" id="GO:0000938">
    <property type="term" value="C:GARP complex"/>
    <property type="evidence" value="ECO:0007669"/>
    <property type="project" value="InterPro"/>
</dbReference>
<keyword evidence="10" id="KW-1185">Reference proteome</keyword>
<dbReference type="OrthoDB" id="3267189at2759"/>
<protein>
    <submittedName>
        <fullName evidence="9">Vps54-domain-containing protein</fullName>
    </submittedName>
</protein>
<comment type="similarity">
    <text evidence="2">Belongs to the VPS54 family.</text>
</comment>
<dbReference type="Pfam" id="PF07928">
    <property type="entry name" value="Vps54"/>
    <property type="match status" value="1"/>
</dbReference>
<dbReference type="GeneID" id="25266069"/>
<dbReference type="GO" id="GO:0042147">
    <property type="term" value="P:retrograde transport, endosome to Golgi"/>
    <property type="evidence" value="ECO:0007669"/>
    <property type="project" value="InterPro"/>
</dbReference>
<dbReference type="GO" id="GO:0019905">
    <property type="term" value="F:syntaxin binding"/>
    <property type="evidence" value="ECO:0007669"/>
    <property type="project" value="TreeGrafter"/>
</dbReference>
<feature type="region of interest" description="Disordered" evidence="7">
    <location>
        <begin position="159"/>
        <end position="193"/>
    </location>
</feature>